<keyword evidence="3" id="KW-1185">Reference proteome</keyword>
<dbReference type="PANTHER" id="PTHR48125">
    <property type="entry name" value="LP07818P1"/>
    <property type="match status" value="1"/>
</dbReference>
<dbReference type="SUPFAM" id="SSF49899">
    <property type="entry name" value="Concanavalin A-like lectins/glucanases"/>
    <property type="match status" value="1"/>
</dbReference>
<feature type="region of interest" description="Disordered" evidence="1">
    <location>
        <begin position="67"/>
        <end position="160"/>
    </location>
</feature>
<accession>S9V9M7</accession>
<dbReference type="EMBL" id="ATMH01007569">
    <property type="protein sequence ID" value="EPY23671.1"/>
    <property type="molecule type" value="Genomic_DNA"/>
</dbReference>
<feature type="region of interest" description="Disordered" evidence="1">
    <location>
        <begin position="279"/>
        <end position="305"/>
    </location>
</feature>
<feature type="compositionally biased region" description="Low complexity" evidence="1">
    <location>
        <begin position="1833"/>
        <end position="1844"/>
    </location>
</feature>
<dbReference type="OrthoDB" id="276463at2759"/>
<feature type="region of interest" description="Disordered" evidence="1">
    <location>
        <begin position="318"/>
        <end position="352"/>
    </location>
</feature>
<feature type="compositionally biased region" description="Polar residues" evidence="1">
    <location>
        <begin position="130"/>
        <end position="158"/>
    </location>
</feature>
<dbReference type="InterPro" id="IPR013320">
    <property type="entry name" value="ConA-like_dom_sf"/>
</dbReference>
<evidence type="ECO:0000313" key="2">
    <source>
        <dbReference type="EMBL" id="EPY23671.1"/>
    </source>
</evidence>
<evidence type="ECO:0000256" key="1">
    <source>
        <dbReference type="SAM" id="MobiDB-lite"/>
    </source>
</evidence>
<gene>
    <name evidence="2" type="ORF">STCU_07569</name>
</gene>
<protein>
    <submittedName>
        <fullName evidence="2">Uncharacterized protein</fullName>
    </submittedName>
</protein>
<dbReference type="PANTHER" id="PTHR48125:SF10">
    <property type="entry name" value="OS12G0136300 PROTEIN"/>
    <property type="match status" value="1"/>
</dbReference>
<dbReference type="Pfam" id="PF13385">
    <property type="entry name" value="Laminin_G_3"/>
    <property type="match status" value="1"/>
</dbReference>
<organism evidence="2 3">
    <name type="scientific">Strigomonas culicis</name>
    <dbReference type="NCBI Taxonomy" id="28005"/>
    <lineage>
        <taxon>Eukaryota</taxon>
        <taxon>Discoba</taxon>
        <taxon>Euglenozoa</taxon>
        <taxon>Kinetoplastea</taxon>
        <taxon>Metakinetoplastina</taxon>
        <taxon>Trypanosomatida</taxon>
        <taxon>Trypanosomatidae</taxon>
        <taxon>Strigomonadinae</taxon>
        <taxon>Strigomonas</taxon>
    </lineage>
</organism>
<feature type="region of interest" description="Disordered" evidence="1">
    <location>
        <begin position="1776"/>
        <end position="1811"/>
    </location>
</feature>
<sequence>MALFTEYIVQVTSCSRKVRSSCAEVLVDLGGDHQLLLGALLAASLRPQHLVPAALLLSESEAAAAEEAQLKEARSPSSHFRTPNESPKAVPLSLSKRGSTSSKTDSAGDRAHRPVRPIPMAEPLTAPDGANSSPTKRSAGATQKSSNNRTRLSGQASLTAAAASNGPSAAPLKLLSGLDADAPPAVVAAAAAASVGSSKSGPGGGTSSPLHSSSASYSSLLRFRVSVAHLASVVIAALHRFHLAHSTTASTSLAAELVSLPQLEQLLAVAHRLATAGRVVEAEEEGQPLHAPPPKSDRLSPATSATFTARSLAGQPLELGAPARAASTSGGQEPRSSDSSPPGSSLHSSAANLAAGHGPGGYQVTLAVLYTALLSGCLRGNGGHKHRLVRHHGPRLMELWVWVCAHLASMETALHVETKLGGGGGGGHVVVVLLESLPIWQSEVLEALLEVLTEDSFSLRRQALTAATSGGAAPRRYEPLPATWDITLTGGTYYVWHLARSLSACVLIPGTLPMLVGCLLRLDTRAALAERLYRGLVTSLMLLGVANPHNAQLLSESTVFNGLIALACYNQASVFASSVAVRLSAAEADGAAVTLSPERALNSNTTQLTVAFLCTLAALHFPSRAVGELMAAVSAMHDGGYGQTDEDVVETLLHVLGTTRMPQEALFFPGSGGVAWKTARFVPRHTGCTFAAWVFPLCVWAEGTPLMCLHDPHTGASTSVFIVANGRACCLALQRDAGHPPAVLPRTSFMAETWTHIVLAHTYAEVKVYINGVDVGDAQSVPFPKESKKGRIEFTFGAGLQGPNHEGLSFFGSVAAMELLSGRLERREVEALYAAGPQPAASVLNTVPLISVSAGEPAGQDRASGSSALWRKLSGLTATADCVRGSLVERREGISLHGIIPCGAPRMKLVFDQLEVMPWVLRTLRESRQETRVCFAAKARLALRFLVTAMRLCETEAELQHLLRDHFLRALQKEILQWEDFFPEMPQLLLTAVTSWGTAKVLRADFSAQAILDLLLERLACKQNAATLAAGKYVSTACLLRELSDCLLVAENLQLFLSKPQRLEQVLQLSLTMPQPCIEPVVVLLEKICKGQRELERIFAFLLSPQATPSADFAKSEIMRMLFDVSRSSAAMCETVQQCYKRGGTLALVMLVNGTHHQSESVRVTALRLLSLLFHVSHPLLVEFRKQHGFKLLTRAIVDPAAAGVQIRLSTLDTLMQMAFDAFRPTEKMDAAMASKLSSAAARHQDPTALAGPGRGHGHGQGHLPGIISRNLKVPRREYSFEVSHDYGRMGTYAEDTYKGKDGLHLRVPEAVHTALGVLGHLVRRIGEANGGFHTRDDSLSLDVTDALDEQPRNPVSPANANPLGGVVADEDTKDEAVVIRTLTYLEKIVDVPANAQALYPHHWIGWLWEAVEPLVVSFRNTSGVTLPLVGSYSNVVQEVATVDSSSPNSQTPEGLIERTPSQTGGCRYQRRFAAAVMSRTRGILRKLLISDMKYNAKALSVLYTRLPAQSPQLLRLVLDVIGRTFAKNSSGAVAAACDLSDQTDASNFISNLEVLLAGVEVDLVPFPPSVGVDMVSAITTLAVGNNAWTRKLMKKVLFPRRHDIALFLLMNTKVLHRVELGLLLQLMEANLGEGTVPHVLLGRLALAVHAKDIDEVETLLLLLRHGASNDEAVRLEVHRLLRDAPGLAELLCSAAQAQTVSVSLSSPLELAPADGTSSDHNPPSGGAGHRAVTPTTRRNTDNQFLSEMLTSQVMTWCAQHPAEWELAAASATKALQRSRERQQEKARDRSVASEVRREKALKQKEKAAEQEAEVTKLFTKMKMDAQTICKDSTSSLAPSLSSSFTRAASPLS</sequence>
<feature type="compositionally biased region" description="Polar residues" evidence="1">
    <location>
        <begin position="75"/>
        <end position="85"/>
    </location>
</feature>
<dbReference type="Gene3D" id="2.60.120.200">
    <property type="match status" value="1"/>
</dbReference>
<name>S9V9M7_9TRYP</name>
<evidence type="ECO:0000313" key="3">
    <source>
        <dbReference type="Proteomes" id="UP000015354"/>
    </source>
</evidence>
<dbReference type="Proteomes" id="UP000015354">
    <property type="component" value="Unassembled WGS sequence"/>
</dbReference>
<feature type="compositionally biased region" description="Basic and acidic residues" evidence="1">
    <location>
        <begin position="1778"/>
        <end position="1810"/>
    </location>
</feature>
<feature type="compositionally biased region" description="Low complexity" evidence="1">
    <location>
        <begin position="337"/>
        <end position="352"/>
    </location>
</feature>
<feature type="region of interest" description="Disordered" evidence="1">
    <location>
        <begin position="1832"/>
        <end position="1853"/>
    </location>
</feature>
<proteinExistence type="predicted"/>
<feature type="compositionally biased region" description="Polar residues" evidence="1">
    <location>
        <begin position="96"/>
        <end position="105"/>
    </location>
</feature>
<feature type="region of interest" description="Disordered" evidence="1">
    <location>
        <begin position="1712"/>
        <end position="1739"/>
    </location>
</feature>
<reference evidence="2 3" key="1">
    <citation type="journal article" date="2013" name="PLoS ONE">
        <title>Predicting the Proteins of Angomonas deanei, Strigomonas culicis and Their Respective Endosymbionts Reveals New Aspects of the Trypanosomatidae Family.</title>
        <authorList>
            <person name="Motta M.C."/>
            <person name="Martins A.C."/>
            <person name="de Souza S.S."/>
            <person name="Catta-Preta C.M."/>
            <person name="Silva R."/>
            <person name="Klein C.C."/>
            <person name="de Almeida L.G."/>
            <person name="de Lima Cunha O."/>
            <person name="Ciapina L.P."/>
            <person name="Brocchi M."/>
            <person name="Colabardini A.C."/>
            <person name="de Araujo Lima B."/>
            <person name="Machado C.R."/>
            <person name="de Almeida Soares C.M."/>
            <person name="Probst C.M."/>
            <person name="de Menezes C.B."/>
            <person name="Thompson C.E."/>
            <person name="Bartholomeu D.C."/>
            <person name="Gradia D.F."/>
            <person name="Pavoni D.P."/>
            <person name="Grisard E.C."/>
            <person name="Fantinatti-Garboggini F."/>
            <person name="Marchini F.K."/>
            <person name="Rodrigues-Luiz G.F."/>
            <person name="Wagner G."/>
            <person name="Goldman G.H."/>
            <person name="Fietto J.L."/>
            <person name="Elias M.C."/>
            <person name="Goldman M.H."/>
            <person name="Sagot M.F."/>
            <person name="Pereira M."/>
            <person name="Stoco P.H."/>
            <person name="de Mendonca-Neto R.P."/>
            <person name="Teixeira S.M."/>
            <person name="Maciel T.E."/>
            <person name="de Oliveira Mendes T.A."/>
            <person name="Urmenyi T.P."/>
            <person name="de Souza W."/>
            <person name="Schenkman S."/>
            <person name="de Vasconcelos A.T."/>
        </authorList>
    </citation>
    <scope>NUCLEOTIDE SEQUENCE [LARGE SCALE GENOMIC DNA]</scope>
</reference>
<comment type="caution">
    <text evidence="2">The sequence shown here is derived from an EMBL/GenBank/DDBJ whole genome shotgun (WGS) entry which is preliminary data.</text>
</comment>